<proteinExistence type="predicted"/>
<organism evidence="1 2">
    <name type="scientific">Pisolithus tinctorius Marx 270</name>
    <dbReference type="NCBI Taxonomy" id="870435"/>
    <lineage>
        <taxon>Eukaryota</taxon>
        <taxon>Fungi</taxon>
        <taxon>Dikarya</taxon>
        <taxon>Basidiomycota</taxon>
        <taxon>Agaricomycotina</taxon>
        <taxon>Agaricomycetes</taxon>
        <taxon>Agaricomycetidae</taxon>
        <taxon>Boletales</taxon>
        <taxon>Sclerodermatineae</taxon>
        <taxon>Pisolithaceae</taxon>
        <taxon>Pisolithus</taxon>
    </lineage>
</organism>
<dbReference type="OrthoDB" id="10672405at2759"/>
<evidence type="ECO:0000313" key="2">
    <source>
        <dbReference type="Proteomes" id="UP000054217"/>
    </source>
</evidence>
<reference evidence="1 2" key="1">
    <citation type="submission" date="2014-04" db="EMBL/GenBank/DDBJ databases">
        <authorList>
            <consortium name="DOE Joint Genome Institute"/>
            <person name="Kuo A."/>
            <person name="Kohler A."/>
            <person name="Costa M.D."/>
            <person name="Nagy L.G."/>
            <person name="Floudas D."/>
            <person name="Copeland A."/>
            <person name="Barry K.W."/>
            <person name="Cichocki N."/>
            <person name="Veneault-Fourrey C."/>
            <person name="LaButti K."/>
            <person name="Lindquist E.A."/>
            <person name="Lipzen A."/>
            <person name="Lundell T."/>
            <person name="Morin E."/>
            <person name="Murat C."/>
            <person name="Sun H."/>
            <person name="Tunlid A."/>
            <person name="Henrissat B."/>
            <person name="Grigoriev I.V."/>
            <person name="Hibbett D.S."/>
            <person name="Martin F."/>
            <person name="Nordberg H.P."/>
            <person name="Cantor M.N."/>
            <person name="Hua S.X."/>
        </authorList>
    </citation>
    <scope>NUCLEOTIDE SEQUENCE [LARGE SCALE GENOMIC DNA]</scope>
    <source>
        <strain evidence="1 2">Marx 270</strain>
    </source>
</reference>
<dbReference type="HOGENOM" id="CLU_090544_2_0_1"/>
<keyword evidence="2" id="KW-1185">Reference proteome</keyword>
<reference evidence="2" key="2">
    <citation type="submission" date="2015-01" db="EMBL/GenBank/DDBJ databases">
        <title>Evolutionary Origins and Diversification of the Mycorrhizal Mutualists.</title>
        <authorList>
            <consortium name="DOE Joint Genome Institute"/>
            <consortium name="Mycorrhizal Genomics Consortium"/>
            <person name="Kohler A."/>
            <person name="Kuo A."/>
            <person name="Nagy L.G."/>
            <person name="Floudas D."/>
            <person name="Copeland A."/>
            <person name="Barry K.W."/>
            <person name="Cichocki N."/>
            <person name="Veneault-Fourrey C."/>
            <person name="LaButti K."/>
            <person name="Lindquist E.A."/>
            <person name="Lipzen A."/>
            <person name="Lundell T."/>
            <person name="Morin E."/>
            <person name="Murat C."/>
            <person name="Riley R."/>
            <person name="Ohm R."/>
            <person name="Sun H."/>
            <person name="Tunlid A."/>
            <person name="Henrissat B."/>
            <person name="Grigoriev I.V."/>
            <person name="Hibbett D.S."/>
            <person name="Martin F."/>
        </authorList>
    </citation>
    <scope>NUCLEOTIDE SEQUENCE [LARGE SCALE GENOMIC DNA]</scope>
    <source>
        <strain evidence="2">Marx 270</strain>
    </source>
</reference>
<protein>
    <submittedName>
        <fullName evidence="1">Uncharacterized protein</fullName>
    </submittedName>
</protein>
<dbReference type="EMBL" id="KN831945">
    <property type="protein sequence ID" value="KIO14427.1"/>
    <property type="molecule type" value="Genomic_DNA"/>
</dbReference>
<dbReference type="Proteomes" id="UP000054217">
    <property type="component" value="Unassembled WGS sequence"/>
</dbReference>
<evidence type="ECO:0000313" key="1">
    <source>
        <dbReference type="EMBL" id="KIO14427.1"/>
    </source>
</evidence>
<dbReference type="AlphaFoldDB" id="A0A0C3KY49"/>
<name>A0A0C3KY49_PISTI</name>
<feature type="non-terminal residue" evidence="1">
    <location>
        <position position="1"/>
    </location>
</feature>
<sequence>GVRVECNWPDLAITTGDGQNTSYGIVRCISLNSNRSIWGSSEGLLEFIERLVALLRKIPGSTFACQLVKDEPAIEVGEAQEGLNVLYLPGLRPVADSFDFF</sequence>
<accession>A0A0C3KY49</accession>
<gene>
    <name evidence="1" type="ORF">M404DRAFT_121029</name>
</gene>
<dbReference type="InParanoid" id="A0A0C3KY49"/>